<dbReference type="InterPro" id="IPR008752">
    <property type="entry name" value="Peptidase_M11"/>
</dbReference>
<evidence type="ECO:0000256" key="1">
    <source>
        <dbReference type="SAM" id="MobiDB-lite"/>
    </source>
</evidence>
<comment type="caution">
    <text evidence="3">The sequence shown here is derived from an EMBL/GenBank/DDBJ whole genome shotgun (WGS) entry which is preliminary data.</text>
</comment>
<organism evidence="3 4">
    <name type="scientific">Gonium pectorale</name>
    <name type="common">Green alga</name>
    <dbReference type="NCBI Taxonomy" id="33097"/>
    <lineage>
        <taxon>Eukaryota</taxon>
        <taxon>Viridiplantae</taxon>
        <taxon>Chlorophyta</taxon>
        <taxon>core chlorophytes</taxon>
        <taxon>Chlorophyceae</taxon>
        <taxon>CS clade</taxon>
        <taxon>Chlamydomonadales</taxon>
        <taxon>Volvocaceae</taxon>
        <taxon>Gonium</taxon>
    </lineage>
</organism>
<feature type="domain" description="Peptidase M11 gametolysin" evidence="2">
    <location>
        <begin position="20"/>
        <end position="166"/>
    </location>
</feature>
<evidence type="ECO:0000313" key="4">
    <source>
        <dbReference type="Proteomes" id="UP000075714"/>
    </source>
</evidence>
<name>A0A150G836_GONPE</name>
<dbReference type="EMBL" id="LSYV01000049">
    <property type="protein sequence ID" value="KXZ46002.1"/>
    <property type="molecule type" value="Genomic_DNA"/>
</dbReference>
<evidence type="ECO:0000259" key="2">
    <source>
        <dbReference type="Pfam" id="PF05548"/>
    </source>
</evidence>
<gene>
    <name evidence="3" type="ORF">GPECTOR_48g434</name>
</gene>
<evidence type="ECO:0000313" key="3">
    <source>
        <dbReference type="EMBL" id="KXZ46002.1"/>
    </source>
</evidence>
<proteinExistence type="predicted"/>
<reference evidence="4" key="1">
    <citation type="journal article" date="2016" name="Nat. Commun.">
        <title>The Gonium pectorale genome demonstrates co-option of cell cycle regulation during the evolution of multicellularity.</title>
        <authorList>
            <person name="Hanschen E.R."/>
            <person name="Marriage T.N."/>
            <person name="Ferris P.J."/>
            <person name="Hamaji T."/>
            <person name="Toyoda A."/>
            <person name="Fujiyama A."/>
            <person name="Neme R."/>
            <person name="Noguchi H."/>
            <person name="Minakuchi Y."/>
            <person name="Suzuki M."/>
            <person name="Kawai-Toyooka H."/>
            <person name="Smith D.R."/>
            <person name="Sparks H."/>
            <person name="Anderson J."/>
            <person name="Bakaric R."/>
            <person name="Luria V."/>
            <person name="Karger A."/>
            <person name="Kirschner M.W."/>
            <person name="Durand P.M."/>
            <person name="Michod R.E."/>
            <person name="Nozaki H."/>
            <person name="Olson B.J."/>
        </authorList>
    </citation>
    <scope>NUCLEOTIDE SEQUENCE [LARGE SCALE GENOMIC DNA]</scope>
    <source>
        <strain evidence="4">NIES-2863</strain>
    </source>
</reference>
<dbReference type="AlphaFoldDB" id="A0A150G836"/>
<sequence length="427" mass="44920">MVMTATLIRTSAYVIGAEVGMADFGLSHAYSGGLNPDTGGGAGTDPSSPLGDFSKGGASCPTAPELYYLKWAAPLATLDSYSLEVGEGNYHVIRQFVLPAQHSDRVSGSNGSFLLIKPTWMREAGGTSLFIALRQREGRDADLNPDMDNKVSVHIQIPAVEGGFLSSFDAAIEPNSVHVMDAYRVVIQTGGTALSYDAGPFCLSSDPAASWVLSCPGNMLISGLGWAYLGVGSCTDANNSPVCTSDAFLQRATAECLGQGFCRLPDPRAIDRNSSGVSGSGSTQQQPQAVLDTCRTRPYTWMQVSYSCSQAVRSIGPVCLNASDSSGGQMDVWCPRGMAISWIDRAILGTLKAGKACSASLAAAGDGSSRRALVVAKLLQDTDCNASRFGSTLWNECVGYEWCSLRPADAGDVCPGAVKWMAVEVRL</sequence>
<protein>
    <recommendedName>
        <fullName evidence="2">Peptidase M11 gametolysin domain-containing protein</fullName>
    </recommendedName>
</protein>
<feature type="region of interest" description="Disordered" evidence="1">
    <location>
        <begin position="37"/>
        <end position="56"/>
    </location>
</feature>
<keyword evidence="4" id="KW-1185">Reference proteome</keyword>
<dbReference type="Proteomes" id="UP000075714">
    <property type="component" value="Unassembled WGS sequence"/>
</dbReference>
<accession>A0A150G836</accession>
<dbReference type="OrthoDB" id="535741at2759"/>
<dbReference type="Pfam" id="PF05548">
    <property type="entry name" value="Peptidase_M11"/>
    <property type="match status" value="1"/>
</dbReference>